<dbReference type="Pfam" id="PF05175">
    <property type="entry name" value="MTS"/>
    <property type="match status" value="1"/>
</dbReference>
<evidence type="ECO:0000256" key="4">
    <source>
        <dbReference type="ARBA" id="ARBA00022691"/>
    </source>
</evidence>
<evidence type="ECO:0000256" key="3">
    <source>
        <dbReference type="ARBA" id="ARBA00022679"/>
    </source>
</evidence>
<name>A0A7W3VWZ4_9PSEU</name>
<dbReference type="Gene3D" id="3.40.50.150">
    <property type="entry name" value="Vaccinia Virus protein VP39"/>
    <property type="match status" value="1"/>
</dbReference>
<dbReference type="GO" id="GO:0008757">
    <property type="term" value="F:S-adenosylmethionine-dependent methyltransferase activity"/>
    <property type="evidence" value="ECO:0007669"/>
    <property type="project" value="TreeGrafter"/>
</dbReference>
<gene>
    <name evidence="6" type="ORF">H4281_15810</name>
</gene>
<comment type="similarity">
    <text evidence="1">Belongs to the eukaryotic/archaeal PrmC-related family.</text>
</comment>
<accession>A0A7W3VWZ4</accession>
<reference evidence="6 7" key="1">
    <citation type="submission" date="2020-08" db="EMBL/GenBank/DDBJ databases">
        <title>Amycolatopsis sp. nov. DR6-1 isolated from Dendrobium heterocarpum.</title>
        <authorList>
            <person name="Tedsree N."/>
            <person name="Kuncharoen N."/>
            <person name="Likhitwitayawuid K."/>
            <person name="Tanasupawat S."/>
        </authorList>
    </citation>
    <scope>NUCLEOTIDE SEQUENCE [LARGE SCALE GENOMIC DNA]</scope>
    <source>
        <strain evidence="6 7">DR6-1</strain>
    </source>
</reference>
<dbReference type="GO" id="GO:0003676">
    <property type="term" value="F:nucleic acid binding"/>
    <property type="evidence" value="ECO:0007669"/>
    <property type="project" value="InterPro"/>
</dbReference>
<keyword evidence="2 6" id="KW-0489">Methyltransferase</keyword>
<sequence>MTTSVRTEAEARPLGRLFRLPGVYRPQEDTALLSSVLTADTRIGCGMRCADLGTGSGALAIALARTGAAVVAADISLRALASAWLNTVLRALPIGLVRGGLQETAEAGPYDVVVANPPYVPSPTPTVRSTRAWDAGPDGRAMLDPLCAAAPSLLARDGALYLVQSTMSDVDKTRFALAAGGLRSEVLARAEVPFGPVVSGRLEYLTERGFVRPGDRTEELVVLRAAR</sequence>
<evidence type="ECO:0000259" key="5">
    <source>
        <dbReference type="Pfam" id="PF05175"/>
    </source>
</evidence>
<dbReference type="PANTHER" id="PTHR45875">
    <property type="entry name" value="METHYLTRANSFERASE N6AMT1"/>
    <property type="match status" value="1"/>
</dbReference>
<evidence type="ECO:0000313" key="6">
    <source>
        <dbReference type="EMBL" id="MBB1154606.1"/>
    </source>
</evidence>
<keyword evidence="7" id="KW-1185">Reference proteome</keyword>
<dbReference type="InterPro" id="IPR002052">
    <property type="entry name" value="DNA_methylase_N6_adenine_CS"/>
</dbReference>
<dbReference type="GO" id="GO:0032259">
    <property type="term" value="P:methylation"/>
    <property type="evidence" value="ECO:0007669"/>
    <property type="project" value="UniProtKB-KW"/>
</dbReference>
<dbReference type="InterPro" id="IPR007848">
    <property type="entry name" value="Small_mtfrase_dom"/>
</dbReference>
<dbReference type="GO" id="GO:0008276">
    <property type="term" value="F:protein methyltransferase activity"/>
    <property type="evidence" value="ECO:0007669"/>
    <property type="project" value="TreeGrafter"/>
</dbReference>
<evidence type="ECO:0000256" key="2">
    <source>
        <dbReference type="ARBA" id="ARBA00022603"/>
    </source>
</evidence>
<dbReference type="GO" id="GO:0008170">
    <property type="term" value="F:N-methyltransferase activity"/>
    <property type="evidence" value="ECO:0007669"/>
    <property type="project" value="UniProtKB-ARBA"/>
</dbReference>
<dbReference type="GO" id="GO:0035657">
    <property type="term" value="C:eRF1 methyltransferase complex"/>
    <property type="evidence" value="ECO:0007669"/>
    <property type="project" value="TreeGrafter"/>
</dbReference>
<dbReference type="RefSeq" id="WP_182891675.1">
    <property type="nucleotide sequence ID" value="NZ_JACGZW010000005.1"/>
</dbReference>
<evidence type="ECO:0000313" key="7">
    <source>
        <dbReference type="Proteomes" id="UP000526734"/>
    </source>
</evidence>
<feature type="domain" description="Methyltransferase small" evidence="5">
    <location>
        <begin position="29"/>
        <end position="166"/>
    </location>
</feature>
<dbReference type="AlphaFoldDB" id="A0A7W3VWZ4"/>
<keyword evidence="3 6" id="KW-0808">Transferase</keyword>
<dbReference type="PANTHER" id="PTHR45875:SF1">
    <property type="entry name" value="METHYLTRANSFERASE N6AMT1"/>
    <property type="match status" value="1"/>
</dbReference>
<comment type="caution">
    <text evidence="6">The sequence shown here is derived from an EMBL/GenBank/DDBJ whole genome shotgun (WGS) entry which is preliminary data.</text>
</comment>
<dbReference type="InterPro" id="IPR029063">
    <property type="entry name" value="SAM-dependent_MTases_sf"/>
</dbReference>
<dbReference type="EMBL" id="JACGZW010000005">
    <property type="protein sequence ID" value="MBB1154606.1"/>
    <property type="molecule type" value="Genomic_DNA"/>
</dbReference>
<dbReference type="SUPFAM" id="SSF53335">
    <property type="entry name" value="S-adenosyl-L-methionine-dependent methyltransferases"/>
    <property type="match status" value="1"/>
</dbReference>
<evidence type="ECO:0000256" key="1">
    <source>
        <dbReference type="ARBA" id="ARBA00006149"/>
    </source>
</evidence>
<dbReference type="CDD" id="cd02440">
    <property type="entry name" value="AdoMet_MTases"/>
    <property type="match status" value="1"/>
</dbReference>
<proteinExistence type="inferred from homology"/>
<organism evidence="6 7">
    <name type="scientific">Amycolatopsis dendrobii</name>
    <dbReference type="NCBI Taxonomy" id="2760662"/>
    <lineage>
        <taxon>Bacteria</taxon>
        <taxon>Bacillati</taxon>
        <taxon>Actinomycetota</taxon>
        <taxon>Actinomycetes</taxon>
        <taxon>Pseudonocardiales</taxon>
        <taxon>Pseudonocardiaceae</taxon>
        <taxon>Amycolatopsis</taxon>
    </lineage>
</organism>
<protein>
    <submittedName>
        <fullName evidence="6">Methyltransferase</fullName>
    </submittedName>
</protein>
<dbReference type="Proteomes" id="UP000526734">
    <property type="component" value="Unassembled WGS sequence"/>
</dbReference>
<dbReference type="InterPro" id="IPR052190">
    <property type="entry name" value="Euk-Arch_PrmC-MTase"/>
</dbReference>
<keyword evidence="4" id="KW-0949">S-adenosyl-L-methionine</keyword>
<dbReference type="PROSITE" id="PS00092">
    <property type="entry name" value="N6_MTASE"/>
    <property type="match status" value="1"/>
</dbReference>